<accession>A0A8F1SBE3</accession>
<keyword evidence="3" id="KW-1185">Reference proteome</keyword>
<evidence type="ECO:0000256" key="1">
    <source>
        <dbReference type="SAM" id="MobiDB-lite"/>
    </source>
</evidence>
<evidence type="ECO:0000313" key="3">
    <source>
        <dbReference type="Proteomes" id="UP000679129"/>
    </source>
</evidence>
<reference evidence="2" key="1">
    <citation type="submission" date="2021-06" db="EMBL/GenBank/DDBJ databases">
        <title>An adapted protocol for Saccharibacteria cultivation: two new species join this phylum of Candidate Phyla Radiations.</title>
        <authorList>
            <person name="Ibrahim A."/>
            <person name="Maatouk M."/>
            <person name="Zgheib R."/>
            <person name="Haddad G."/>
            <person name="Bou Khalil J."/>
            <person name="Raoult D."/>
            <person name="Bittar F."/>
        </authorList>
    </citation>
    <scope>NUCLEOTIDE SEQUENCE</scope>
    <source>
        <strain evidence="2">IHU1</strain>
    </source>
</reference>
<organism evidence="2 3">
    <name type="scientific">Candidatus Minimicrobia naudis</name>
    <dbReference type="NCBI Taxonomy" id="2841263"/>
    <lineage>
        <taxon>Bacteria</taxon>
        <taxon>Candidatus Saccharimonadota</taxon>
        <taxon>Candidatus Saccharimonadota incertae sedis</taxon>
        <taxon>Candidatus Minimicrobia</taxon>
    </lineage>
</organism>
<dbReference type="AlphaFoldDB" id="A0A8F1SBE3"/>
<protein>
    <submittedName>
        <fullName evidence="2">Uncharacterized protein</fullName>
    </submittedName>
</protein>
<feature type="region of interest" description="Disordered" evidence="1">
    <location>
        <begin position="1"/>
        <end position="21"/>
    </location>
</feature>
<sequence>MTKKESITVPSGYDANAEDDVHKCDDTKPQIGAISYTNSGKKYTINVDVTAGTWGLSAIEITPCGWKRALRAQKLPSSSKQTATVELDTTGAHTVSVTVRNSAYYTATSTGSNQV</sequence>
<dbReference type="EMBL" id="CP076460">
    <property type="protein sequence ID" value="QWQ31934.1"/>
    <property type="molecule type" value="Genomic_DNA"/>
</dbReference>
<name>A0A8F1SBE3_9BACT</name>
<dbReference type="KEGG" id="mnd:KOY48_03395"/>
<proteinExistence type="predicted"/>
<gene>
    <name evidence="2" type="ORF">KOY48_03395</name>
</gene>
<dbReference type="Proteomes" id="UP000679129">
    <property type="component" value="Chromosome"/>
</dbReference>
<evidence type="ECO:0000313" key="2">
    <source>
        <dbReference type="EMBL" id="QWQ31934.1"/>
    </source>
</evidence>